<evidence type="ECO:0000259" key="4">
    <source>
        <dbReference type="PROSITE" id="PS50043"/>
    </source>
</evidence>
<feature type="domain" description="HTH luxR-type" evidence="4">
    <location>
        <begin position="228"/>
        <end position="293"/>
    </location>
</feature>
<dbReference type="InterPro" id="IPR000792">
    <property type="entry name" value="Tscrpt_reg_LuxR_C"/>
</dbReference>
<dbReference type="Gene3D" id="1.10.10.10">
    <property type="entry name" value="Winged helix-like DNA-binding domain superfamily/Winged helix DNA-binding domain"/>
    <property type="match status" value="1"/>
</dbReference>
<dbReference type="PROSITE" id="PS50043">
    <property type="entry name" value="HTH_LUXR_2"/>
    <property type="match status" value="1"/>
</dbReference>
<evidence type="ECO:0000313" key="6">
    <source>
        <dbReference type="EMBL" id="MBF2714206.1"/>
    </source>
</evidence>
<dbReference type="GO" id="GO:0006355">
    <property type="term" value="P:regulation of DNA-templated transcription"/>
    <property type="evidence" value="ECO:0007669"/>
    <property type="project" value="InterPro"/>
</dbReference>
<gene>
    <name evidence="5" type="ORF">DXT89_24600</name>
    <name evidence="6" type="ORF">IEI95_008105</name>
</gene>
<keyword evidence="3" id="KW-0804">Transcription</keyword>
<dbReference type="Gene3D" id="3.30.450.80">
    <property type="entry name" value="Transcription factor LuxR-like, autoinducer-binding domain"/>
    <property type="match status" value="1"/>
</dbReference>
<dbReference type="InterPro" id="IPR036388">
    <property type="entry name" value="WH-like_DNA-bd_sf"/>
</dbReference>
<keyword evidence="1" id="KW-0805">Transcription regulation</keyword>
<dbReference type="InterPro" id="IPR005143">
    <property type="entry name" value="TF_LuxR_autoind-bd_dom"/>
</dbReference>
<name>A0A368NKH8_AGRVI</name>
<evidence type="ECO:0000256" key="2">
    <source>
        <dbReference type="ARBA" id="ARBA00023125"/>
    </source>
</evidence>
<dbReference type="Proteomes" id="UP000655037">
    <property type="component" value="Unassembled WGS sequence"/>
</dbReference>
<proteinExistence type="predicted"/>
<dbReference type="InterPro" id="IPR016032">
    <property type="entry name" value="Sig_transdc_resp-reg_C-effctor"/>
</dbReference>
<protein>
    <submittedName>
        <fullName evidence="6">Autoinducer binding domain-containing protein</fullName>
    </submittedName>
    <submittedName>
        <fullName evidence="5">GAF domain-containing protein</fullName>
    </submittedName>
</protein>
<dbReference type="RefSeq" id="WP_060716649.1">
    <property type="nucleotide sequence ID" value="NZ_CP055265.1"/>
</dbReference>
<dbReference type="PANTHER" id="PTHR44688:SF16">
    <property type="entry name" value="DNA-BINDING TRANSCRIPTIONAL ACTIVATOR DEVR_DOSR"/>
    <property type="match status" value="1"/>
</dbReference>
<dbReference type="EMBL" id="JACXXJ020000003">
    <property type="protein sequence ID" value="MBF2714206.1"/>
    <property type="molecule type" value="Genomic_DNA"/>
</dbReference>
<dbReference type="CDD" id="cd06170">
    <property type="entry name" value="LuxR_C_like"/>
    <property type="match status" value="1"/>
</dbReference>
<dbReference type="OrthoDB" id="7170628at2"/>
<dbReference type="Pfam" id="PF03472">
    <property type="entry name" value="Autoind_bind"/>
    <property type="match status" value="1"/>
</dbReference>
<dbReference type="AlphaFoldDB" id="A0A368NKH8"/>
<dbReference type="GeneID" id="60684228"/>
<keyword evidence="2" id="KW-0238">DNA-binding</keyword>
<evidence type="ECO:0000256" key="3">
    <source>
        <dbReference type="ARBA" id="ARBA00023163"/>
    </source>
</evidence>
<dbReference type="EMBL" id="QUSG01000025">
    <property type="protein sequence ID" value="KAA3520766.1"/>
    <property type="molecule type" value="Genomic_DNA"/>
</dbReference>
<dbReference type="SMART" id="SM00421">
    <property type="entry name" value="HTH_LUXR"/>
    <property type="match status" value="1"/>
</dbReference>
<dbReference type="GO" id="GO:0003677">
    <property type="term" value="F:DNA binding"/>
    <property type="evidence" value="ECO:0007669"/>
    <property type="project" value="UniProtKB-KW"/>
</dbReference>
<reference evidence="5 7" key="1">
    <citation type="submission" date="2018-08" db="EMBL/GenBank/DDBJ databases">
        <title>Genome sequencing of Agrobacterium vitis strain ICMP 10754.</title>
        <authorList>
            <person name="Visnovsky S.B."/>
            <person name="Pitman A.R."/>
        </authorList>
    </citation>
    <scope>NUCLEOTIDE SEQUENCE [LARGE SCALE GENOMIC DNA]</scope>
    <source>
        <strain evidence="5 7">ICMP 10754</strain>
    </source>
</reference>
<evidence type="ECO:0000313" key="5">
    <source>
        <dbReference type="EMBL" id="KAA3520766.1"/>
    </source>
</evidence>
<dbReference type="SUPFAM" id="SSF55781">
    <property type="entry name" value="GAF domain-like"/>
    <property type="match status" value="1"/>
</dbReference>
<reference evidence="6" key="2">
    <citation type="submission" date="2020-11" db="EMBL/GenBank/DDBJ databases">
        <title>Agrobacterium vitis strain K377 genome.</title>
        <authorList>
            <person name="Xi H."/>
        </authorList>
    </citation>
    <scope>NUCLEOTIDE SEQUENCE</scope>
    <source>
        <strain evidence="6">K377</strain>
    </source>
</reference>
<evidence type="ECO:0000313" key="7">
    <source>
        <dbReference type="Proteomes" id="UP000436911"/>
    </source>
</evidence>
<dbReference type="SUPFAM" id="SSF46894">
    <property type="entry name" value="C-terminal effector domain of the bipartite response regulators"/>
    <property type="match status" value="1"/>
</dbReference>
<comment type="caution">
    <text evidence="5">The sequence shown here is derived from an EMBL/GenBank/DDBJ whole genome shotgun (WGS) entry which is preliminary data.</text>
</comment>
<organism evidence="5 7">
    <name type="scientific">Agrobacterium vitis</name>
    <name type="common">Rhizobium vitis</name>
    <dbReference type="NCBI Taxonomy" id="373"/>
    <lineage>
        <taxon>Bacteria</taxon>
        <taxon>Pseudomonadati</taxon>
        <taxon>Pseudomonadota</taxon>
        <taxon>Alphaproteobacteria</taxon>
        <taxon>Hyphomicrobiales</taxon>
        <taxon>Rhizobiaceae</taxon>
        <taxon>Rhizobium/Agrobacterium group</taxon>
        <taxon>Agrobacterium</taxon>
    </lineage>
</organism>
<evidence type="ECO:0000256" key="1">
    <source>
        <dbReference type="ARBA" id="ARBA00023015"/>
    </source>
</evidence>
<dbReference type="InterPro" id="IPR036693">
    <property type="entry name" value="TF_LuxR_autoind-bd_dom_sf"/>
</dbReference>
<dbReference type="Proteomes" id="UP000436911">
    <property type="component" value="Unassembled WGS sequence"/>
</dbReference>
<dbReference type="PANTHER" id="PTHR44688">
    <property type="entry name" value="DNA-BINDING TRANSCRIPTIONAL ACTIVATOR DEVR_DOSR"/>
    <property type="match status" value="1"/>
</dbReference>
<dbReference type="Pfam" id="PF00196">
    <property type="entry name" value="GerE"/>
    <property type="match status" value="1"/>
</dbReference>
<sequence length="296" mass="33699">MNNITQSNGGAKRFSREIDGHGWARHINLPNRFEKTYLRERADSGSYNWISRLMRSSRSNNRDNADDIIDLRSLPQFRPIRDNAFVDRLRNAVPFDHVSVSGLDLDGYRLGETTFHLESDVPPALAETYLSDKLYEADPLLRYVIETQCVALESLVYPKRKVPVRFRQLAENFSIRNRTVFPVKRNGLVCASVGFMRREPFTEDEIEFLRQIARPLYTSVVGPLVERFAAESSKLTEGEIICLRLAAEGMTTAEIAEGSKFQAATVDSYLKLATKKLGCKNRAHALVEAVRRELID</sequence>
<accession>A0A368NKH8</accession>